<evidence type="ECO:0000256" key="1">
    <source>
        <dbReference type="ARBA" id="ARBA00001947"/>
    </source>
</evidence>
<protein>
    <recommendedName>
        <fullName evidence="8">Adenosine deaminase domain-containing protein</fullName>
    </recommendedName>
</protein>
<evidence type="ECO:0000256" key="7">
    <source>
        <dbReference type="ARBA" id="ARBA00048787"/>
    </source>
</evidence>
<reference evidence="9 10" key="1">
    <citation type="journal article" date="2018" name="Nat. Ecol. Evol.">
        <title>Genomic signatures of mitonuclear coevolution across populations of Tigriopus californicus.</title>
        <authorList>
            <person name="Barreto F.S."/>
            <person name="Watson E.T."/>
            <person name="Lima T.G."/>
            <person name="Willett C.S."/>
            <person name="Edmands S."/>
            <person name="Li W."/>
            <person name="Burton R.S."/>
        </authorList>
    </citation>
    <scope>NUCLEOTIDE SEQUENCE [LARGE SCALE GENOMIC DNA]</scope>
    <source>
        <strain evidence="9 10">San Diego</strain>
    </source>
</reference>
<evidence type="ECO:0000313" key="9">
    <source>
        <dbReference type="EMBL" id="TRY70938.1"/>
    </source>
</evidence>
<comment type="cofactor">
    <cofactor evidence="1">
        <name>Zn(2+)</name>
        <dbReference type="ChEBI" id="CHEBI:29105"/>
    </cofactor>
</comment>
<evidence type="ECO:0000256" key="5">
    <source>
        <dbReference type="ARBA" id="ARBA00022833"/>
    </source>
</evidence>
<evidence type="ECO:0000256" key="2">
    <source>
        <dbReference type="ARBA" id="ARBA00006676"/>
    </source>
</evidence>
<keyword evidence="6" id="KW-0546">Nucleotide metabolism</keyword>
<dbReference type="InterPro" id="IPR001365">
    <property type="entry name" value="A_deaminase_dom"/>
</dbReference>
<keyword evidence="3" id="KW-0479">Metal-binding</keyword>
<accession>A0A553NZT5</accession>
<evidence type="ECO:0000256" key="4">
    <source>
        <dbReference type="ARBA" id="ARBA00022801"/>
    </source>
</evidence>
<gene>
    <name evidence="9" type="ORF">TCAL_05937</name>
</gene>
<dbReference type="PANTHER" id="PTHR11409:SF42">
    <property type="entry name" value="ADENOSINE DEAMINASE-LIKE PROTEIN"/>
    <property type="match status" value="1"/>
</dbReference>
<comment type="caution">
    <text evidence="9">The sequence shown here is derived from an EMBL/GenBank/DDBJ whole genome shotgun (WGS) entry which is preliminary data.</text>
</comment>
<dbReference type="SUPFAM" id="SSF51556">
    <property type="entry name" value="Metallo-dependent hydrolases"/>
    <property type="match status" value="1"/>
</dbReference>
<evidence type="ECO:0000256" key="6">
    <source>
        <dbReference type="ARBA" id="ARBA00023080"/>
    </source>
</evidence>
<dbReference type="GO" id="GO:0006154">
    <property type="term" value="P:adenosine catabolic process"/>
    <property type="evidence" value="ECO:0007669"/>
    <property type="project" value="TreeGrafter"/>
</dbReference>
<organism evidence="9 10">
    <name type="scientific">Tigriopus californicus</name>
    <name type="common">Marine copepod</name>
    <dbReference type="NCBI Taxonomy" id="6832"/>
    <lineage>
        <taxon>Eukaryota</taxon>
        <taxon>Metazoa</taxon>
        <taxon>Ecdysozoa</taxon>
        <taxon>Arthropoda</taxon>
        <taxon>Crustacea</taxon>
        <taxon>Multicrustacea</taxon>
        <taxon>Hexanauplia</taxon>
        <taxon>Copepoda</taxon>
        <taxon>Harpacticoida</taxon>
        <taxon>Harpacticidae</taxon>
        <taxon>Tigriopus</taxon>
    </lineage>
</organism>
<dbReference type="Proteomes" id="UP000318571">
    <property type="component" value="Chromosome 9"/>
</dbReference>
<dbReference type="GO" id="GO:0009117">
    <property type="term" value="P:nucleotide metabolic process"/>
    <property type="evidence" value="ECO:0007669"/>
    <property type="project" value="UniProtKB-KW"/>
</dbReference>
<dbReference type="STRING" id="6832.A0A553NZT5"/>
<keyword evidence="10" id="KW-1185">Reference proteome</keyword>
<dbReference type="PANTHER" id="PTHR11409">
    <property type="entry name" value="ADENOSINE DEAMINASE"/>
    <property type="match status" value="1"/>
</dbReference>
<name>A0A553NZT5_TIGCA</name>
<comment type="similarity">
    <text evidence="2">Belongs to the metallo-dependent hydrolases superfamily. Adenosine and AMP deaminases family.</text>
</comment>
<feature type="domain" description="Adenosine deaminase" evidence="8">
    <location>
        <begin position="92"/>
        <end position="238"/>
    </location>
</feature>
<proteinExistence type="inferred from homology"/>
<dbReference type="Gene3D" id="3.20.20.140">
    <property type="entry name" value="Metal-dependent hydrolases"/>
    <property type="match status" value="2"/>
</dbReference>
<dbReference type="GO" id="GO:0046872">
    <property type="term" value="F:metal ion binding"/>
    <property type="evidence" value="ECO:0007669"/>
    <property type="project" value="UniProtKB-KW"/>
</dbReference>
<dbReference type="EMBL" id="VCGU01000009">
    <property type="protein sequence ID" value="TRY70938.1"/>
    <property type="molecule type" value="Genomic_DNA"/>
</dbReference>
<keyword evidence="4" id="KW-0378">Hydrolase</keyword>
<dbReference type="Pfam" id="PF00962">
    <property type="entry name" value="A_deaminase"/>
    <property type="match status" value="1"/>
</dbReference>
<evidence type="ECO:0000313" key="10">
    <source>
        <dbReference type="Proteomes" id="UP000318571"/>
    </source>
</evidence>
<dbReference type="AlphaFoldDB" id="A0A553NZT5"/>
<dbReference type="InterPro" id="IPR006330">
    <property type="entry name" value="Ado/ade_deaminase"/>
</dbReference>
<dbReference type="GO" id="GO:0004000">
    <property type="term" value="F:adenosine deaminase activity"/>
    <property type="evidence" value="ECO:0007669"/>
    <property type="project" value="TreeGrafter"/>
</dbReference>
<dbReference type="GO" id="GO:0046103">
    <property type="term" value="P:inosine biosynthetic process"/>
    <property type="evidence" value="ECO:0007669"/>
    <property type="project" value="TreeGrafter"/>
</dbReference>
<keyword evidence="5" id="KW-0862">Zinc</keyword>
<dbReference type="InterPro" id="IPR032466">
    <property type="entry name" value="Metal_Hydrolase"/>
</dbReference>
<sequence length="244" mass="27107">MTRSKVELHAHLNGSLHPARLWALKAHHERRFPHEPLPVFPAWFTPPISELQRRSLTFDDVFPLFGVVQALTDHPEAVAQAVEAVIDDFAADGARHHGLKLAIHLAEVPNETETWSILTELKPDRIGHGTAIHPSLGGSSRLWPALLTARIPVEVCLTSNLFCQSVPTLEQHHVVHLKAAHHPFVICTDDQGIFFSPLSQEYALVQGLLGSSNEAMDQLALEAIDYTFASDSEKDTLRRAFQLP</sequence>
<comment type="catalytic activity">
    <reaction evidence="7">
        <text>N(6)-methyl-AMP + H2O + H(+) = IMP + methylamine</text>
        <dbReference type="Rhea" id="RHEA:16001"/>
        <dbReference type="ChEBI" id="CHEBI:15377"/>
        <dbReference type="ChEBI" id="CHEBI:15378"/>
        <dbReference type="ChEBI" id="CHEBI:58053"/>
        <dbReference type="ChEBI" id="CHEBI:59338"/>
        <dbReference type="ChEBI" id="CHEBI:144842"/>
    </reaction>
    <physiologicalReaction direction="left-to-right" evidence="7">
        <dbReference type="Rhea" id="RHEA:16002"/>
    </physiologicalReaction>
</comment>
<evidence type="ECO:0000259" key="8">
    <source>
        <dbReference type="Pfam" id="PF00962"/>
    </source>
</evidence>
<evidence type="ECO:0000256" key="3">
    <source>
        <dbReference type="ARBA" id="ARBA00022723"/>
    </source>
</evidence>